<dbReference type="InterPro" id="IPR020471">
    <property type="entry name" value="AKR"/>
</dbReference>
<dbReference type="AlphaFoldDB" id="A0AB39CZ62"/>
<dbReference type="Pfam" id="PF00248">
    <property type="entry name" value="Aldo_ket_red"/>
    <property type="match status" value="1"/>
</dbReference>
<dbReference type="CDD" id="cd19097">
    <property type="entry name" value="AKR_unchar"/>
    <property type="match status" value="1"/>
</dbReference>
<dbReference type="InterPro" id="IPR036812">
    <property type="entry name" value="NAD(P)_OxRdtase_dom_sf"/>
</dbReference>
<dbReference type="PANTHER" id="PTHR43312">
    <property type="entry name" value="D-THREO-ALDOSE 1-DEHYDROGENASE"/>
    <property type="match status" value="1"/>
</dbReference>
<gene>
    <name evidence="2" type="ORF">ABRZ04_13745</name>
    <name evidence="3" type="ORF">ABRZ07_05665</name>
</gene>
<dbReference type="RefSeq" id="WP_368639830.1">
    <property type="nucleotide sequence ID" value="NZ_CP158254.1"/>
</dbReference>
<accession>A0AB39CZ62</accession>
<evidence type="ECO:0000313" key="3">
    <source>
        <dbReference type="EMBL" id="XDJ80990.1"/>
    </source>
</evidence>
<feature type="domain" description="NADP-dependent oxidoreductase" evidence="1">
    <location>
        <begin position="8"/>
        <end position="274"/>
    </location>
</feature>
<dbReference type="InterPro" id="IPR053135">
    <property type="entry name" value="AKR2_Oxidoreductase"/>
</dbReference>
<dbReference type="EMBL" id="CP158267">
    <property type="protein sequence ID" value="XDJ80990.1"/>
    <property type="molecule type" value="Genomic_DNA"/>
</dbReference>
<organism evidence="2">
    <name type="scientific">Castellaniella ginsengisoli</name>
    <dbReference type="NCBI Taxonomy" id="546114"/>
    <lineage>
        <taxon>Bacteria</taxon>
        <taxon>Pseudomonadati</taxon>
        <taxon>Pseudomonadota</taxon>
        <taxon>Betaproteobacteria</taxon>
        <taxon>Burkholderiales</taxon>
        <taxon>Alcaligenaceae</taxon>
        <taxon>Castellaniella</taxon>
    </lineage>
</organism>
<dbReference type="InterPro" id="IPR023210">
    <property type="entry name" value="NADP_OxRdtase_dom"/>
</dbReference>
<dbReference type="PANTHER" id="PTHR43312:SF1">
    <property type="entry name" value="NADP-DEPENDENT OXIDOREDUCTASE DOMAIN-CONTAINING PROTEIN"/>
    <property type="match status" value="1"/>
</dbReference>
<evidence type="ECO:0000313" key="2">
    <source>
        <dbReference type="EMBL" id="XDJ47338.1"/>
    </source>
</evidence>
<dbReference type="Gene3D" id="3.20.20.100">
    <property type="entry name" value="NADP-dependent oxidoreductase domain"/>
    <property type="match status" value="1"/>
</dbReference>
<dbReference type="GO" id="GO:0016491">
    <property type="term" value="F:oxidoreductase activity"/>
    <property type="evidence" value="ECO:0007669"/>
    <property type="project" value="InterPro"/>
</dbReference>
<dbReference type="SUPFAM" id="SSF51430">
    <property type="entry name" value="NAD(P)-linked oxidoreductase"/>
    <property type="match status" value="1"/>
</dbReference>
<protein>
    <submittedName>
        <fullName evidence="2">Aldo/keto reductase</fullName>
    </submittedName>
</protein>
<reference evidence="2" key="1">
    <citation type="submission" date="2024-05" db="EMBL/GenBank/DDBJ databases">
        <authorList>
            <person name="Luo Y.-C."/>
            <person name="Nicholds J."/>
            <person name="Mortimer T."/>
            <person name="Maboni G."/>
        </authorList>
    </citation>
    <scope>NUCLEOTIDE SEQUENCE</scope>
    <source>
        <strain evidence="3">141555</strain>
        <strain evidence="2">151836</strain>
    </source>
</reference>
<dbReference type="PRINTS" id="PR00069">
    <property type="entry name" value="ALDKETRDTASE"/>
</dbReference>
<evidence type="ECO:0000259" key="1">
    <source>
        <dbReference type="Pfam" id="PF00248"/>
    </source>
</evidence>
<dbReference type="EMBL" id="CP158254">
    <property type="protein sequence ID" value="XDJ47338.1"/>
    <property type="molecule type" value="Genomic_DNA"/>
</dbReference>
<proteinExistence type="predicted"/>
<sequence length="296" mass="32833">MISCQNSRITLGTAQFGLAYGVANTAGKLDLGTVQLILARACSNGIRSLDTAIAYGDSEQVLGAAGVSDFEIGTKLPEIPEYCDIDVSAWVSAHVQESLRRLRVECLDSLLLHRPGQLLSAKGDKLYRALQYQVALGRVRRIGISIYDPAELDLLIPHFPVDLVQAPLNLLDGRLESSGWHGRMQRMGIALHVRSIFLQGLLLMPAERRPLYFEQWAALWATWSAWLDEHCLTPLQACLRYALHIEGVERVVLGVDSVEQLDEILVVANEGPIPDSYRVLQTQDAALLNPSRWKLE</sequence>
<name>A0AB39CZ62_9BURK</name>